<dbReference type="PROSITE" id="PS50283">
    <property type="entry name" value="NA_SOLUT_SYMP_3"/>
    <property type="match status" value="1"/>
</dbReference>
<feature type="transmembrane region" description="Helical" evidence="7">
    <location>
        <begin position="472"/>
        <end position="490"/>
    </location>
</feature>
<organism evidence="8 9">
    <name type="scientific">Oedothorax gibbosus</name>
    <dbReference type="NCBI Taxonomy" id="931172"/>
    <lineage>
        <taxon>Eukaryota</taxon>
        <taxon>Metazoa</taxon>
        <taxon>Ecdysozoa</taxon>
        <taxon>Arthropoda</taxon>
        <taxon>Chelicerata</taxon>
        <taxon>Arachnida</taxon>
        <taxon>Araneae</taxon>
        <taxon>Araneomorphae</taxon>
        <taxon>Entelegynae</taxon>
        <taxon>Araneoidea</taxon>
        <taxon>Linyphiidae</taxon>
        <taxon>Erigoninae</taxon>
        <taxon>Oedothorax</taxon>
    </lineage>
</organism>
<feature type="transmembrane region" description="Helical" evidence="7">
    <location>
        <begin position="689"/>
        <end position="708"/>
    </location>
</feature>
<dbReference type="InterPro" id="IPR038377">
    <property type="entry name" value="Na/Glc_symporter_sf"/>
</dbReference>
<comment type="caution">
    <text evidence="8">The sequence shown here is derived from an EMBL/GenBank/DDBJ whole genome shotgun (WGS) entry which is preliminary data.</text>
</comment>
<dbReference type="Pfam" id="PF00474">
    <property type="entry name" value="SSF"/>
    <property type="match status" value="1"/>
</dbReference>
<feature type="transmembrane region" description="Helical" evidence="7">
    <location>
        <begin position="443"/>
        <end position="465"/>
    </location>
</feature>
<feature type="transmembrane region" description="Helical" evidence="7">
    <location>
        <begin position="130"/>
        <end position="156"/>
    </location>
</feature>
<evidence type="ECO:0000256" key="7">
    <source>
        <dbReference type="SAM" id="Phobius"/>
    </source>
</evidence>
<keyword evidence="4 7" id="KW-1133">Transmembrane helix</keyword>
<accession>A0AAV6VGK4</accession>
<keyword evidence="3 7" id="KW-0812">Transmembrane</keyword>
<keyword evidence="5 7" id="KW-0472">Membrane</keyword>
<feature type="transmembrane region" description="Helical" evidence="7">
    <location>
        <begin position="516"/>
        <end position="538"/>
    </location>
</feature>
<feature type="transmembrane region" description="Helical" evidence="7">
    <location>
        <begin position="301"/>
        <end position="322"/>
    </location>
</feature>
<feature type="transmembrane region" description="Helical" evidence="7">
    <location>
        <begin position="196"/>
        <end position="217"/>
    </location>
</feature>
<dbReference type="EMBL" id="JAFNEN010000090">
    <property type="protein sequence ID" value="KAG8195248.1"/>
    <property type="molecule type" value="Genomic_DNA"/>
</dbReference>
<feature type="transmembrane region" description="Helical" evidence="7">
    <location>
        <begin position="262"/>
        <end position="280"/>
    </location>
</feature>
<sequence>MSDDKLGSTELFWEDAVVIALYFAMILAVGAWSSWRSNRDSVSGYFLASRSMHWIPVGASLFASNIGSGHFIGLSGSGASSGIGIAGFELNAMFVVLILGWFFVPVYMASGVYTMPEYLRKRFGGQRIRIYLSVLALLLYVFTKISADLYAGGIFINQALKLDLYGSVLALLAVAGIFTMAGGLSAVIWTDFAQTILMLLGALALAILSIAKVGGYGSLVEGFKSVSINESYVGVNPLTNESCSAVPENYMSLLRDPTDGELPWTGMIFGLTINAVWYWCSDQVIVQRALSAKNLTHAKGGCILAGYLKILPLFLLVLPGMASRILYPNEVACSNPEKCMEVCGSSIGCTNIAYPKLVLELMPRGARGLMMSVMLAALMSSLTSIFNSSSTIFTMDIWRRIRKQASETELLIVGRLFVLLLVVVSIVWIPIVQNSQNSQLFHYIQSVTAFLAPPVCAVYVLAILAKRVNEQGAFWGLMSGLLVGMIRFIWEFCYSVPSCASGEPDLRPAIISKVHYLHFGIILFFISCAVTIIVSYLTQPIAKMHLHRLLFWNRHSTDIRIDITKKNILPKVNTELGLVNSAYYEGDLNNTKEDKQNHEVTIKRSVDIIMDPVESPVKRFHEIAETFQPKPKEEEFIEERPAWKRLLFFVCGVSNSSSEQPDLEPESSPEKQAAEAALGIVEQPFWRRICDANAIILLLAGAFMWGYYA</sequence>
<evidence type="ECO:0008006" key="10">
    <source>
        <dbReference type="Google" id="ProtNLM"/>
    </source>
</evidence>
<evidence type="ECO:0000256" key="5">
    <source>
        <dbReference type="ARBA" id="ARBA00023136"/>
    </source>
</evidence>
<feature type="transmembrane region" description="Helical" evidence="7">
    <location>
        <begin position="168"/>
        <end position="189"/>
    </location>
</feature>
<dbReference type="InterPro" id="IPR001734">
    <property type="entry name" value="Na/solute_symporter"/>
</dbReference>
<feature type="transmembrane region" description="Helical" evidence="7">
    <location>
        <begin position="369"/>
        <end position="389"/>
    </location>
</feature>
<feature type="transmembrane region" description="Helical" evidence="7">
    <location>
        <begin position="12"/>
        <end position="32"/>
    </location>
</feature>
<keyword evidence="9" id="KW-1185">Reference proteome</keyword>
<reference evidence="8 9" key="1">
    <citation type="journal article" date="2022" name="Nat. Ecol. Evol.">
        <title>A masculinizing supergene underlies an exaggerated male reproductive morph in a spider.</title>
        <authorList>
            <person name="Hendrickx F."/>
            <person name="De Corte Z."/>
            <person name="Sonet G."/>
            <person name="Van Belleghem S.M."/>
            <person name="Kostlbacher S."/>
            <person name="Vangestel C."/>
        </authorList>
    </citation>
    <scope>NUCLEOTIDE SEQUENCE [LARGE SCALE GENOMIC DNA]</scope>
    <source>
        <strain evidence="8">W744_W776</strain>
    </source>
</reference>
<evidence type="ECO:0000256" key="2">
    <source>
        <dbReference type="ARBA" id="ARBA00006434"/>
    </source>
</evidence>
<dbReference type="GO" id="GO:0005886">
    <property type="term" value="C:plasma membrane"/>
    <property type="evidence" value="ECO:0007669"/>
    <property type="project" value="TreeGrafter"/>
</dbReference>
<evidence type="ECO:0000256" key="1">
    <source>
        <dbReference type="ARBA" id="ARBA00004141"/>
    </source>
</evidence>
<evidence type="ECO:0000256" key="3">
    <source>
        <dbReference type="ARBA" id="ARBA00022692"/>
    </source>
</evidence>
<protein>
    <recommendedName>
        <fullName evidence="10">Sodium/glucose cotransporter 4</fullName>
    </recommendedName>
</protein>
<gene>
    <name evidence="8" type="ORF">JTE90_028399</name>
</gene>
<evidence type="ECO:0000313" key="8">
    <source>
        <dbReference type="EMBL" id="KAG8195248.1"/>
    </source>
</evidence>
<feature type="transmembrane region" description="Helical" evidence="7">
    <location>
        <begin position="92"/>
        <end position="109"/>
    </location>
</feature>
<dbReference type="PANTHER" id="PTHR11819:SF195">
    <property type="entry name" value="SODIUM_GLUCOSE COTRANSPORTER 4"/>
    <property type="match status" value="1"/>
</dbReference>
<feature type="transmembrane region" description="Helical" evidence="7">
    <location>
        <begin position="410"/>
        <end position="431"/>
    </location>
</feature>
<evidence type="ECO:0000313" key="9">
    <source>
        <dbReference type="Proteomes" id="UP000827092"/>
    </source>
</evidence>
<dbReference type="Gene3D" id="1.20.1730.10">
    <property type="entry name" value="Sodium/glucose cotransporter"/>
    <property type="match status" value="1"/>
</dbReference>
<dbReference type="AlphaFoldDB" id="A0AAV6VGK4"/>
<evidence type="ECO:0000256" key="4">
    <source>
        <dbReference type="ARBA" id="ARBA00022989"/>
    </source>
</evidence>
<evidence type="ECO:0000256" key="6">
    <source>
        <dbReference type="RuleBase" id="RU362091"/>
    </source>
</evidence>
<dbReference type="Proteomes" id="UP000827092">
    <property type="component" value="Unassembled WGS sequence"/>
</dbReference>
<dbReference type="GO" id="GO:0005412">
    <property type="term" value="F:D-glucose:sodium symporter activity"/>
    <property type="evidence" value="ECO:0007669"/>
    <property type="project" value="TreeGrafter"/>
</dbReference>
<dbReference type="NCBIfam" id="TIGR00813">
    <property type="entry name" value="sss"/>
    <property type="match status" value="1"/>
</dbReference>
<name>A0AAV6VGK4_9ARAC</name>
<dbReference type="PANTHER" id="PTHR11819">
    <property type="entry name" value="SOLUTE CARRIER FAMILY 5"/>
    <property type="match status" value="1"/>
</dbReference>
<comment type="similarity">
    <text evidence="2 6">Belongs to the sodium:solute symporter (SSF) (TC 2.A.21) family.</text>
</comment>
<comment type="subcellular location">
    <subcellularLocation>
        <location evidence="1">Membrane</location>
        <topology evidence="1">Multi-pass membrane protein</topology>
    </subcellularLocation>
</comment>
<feature type="transmembrane region" description="Helical" evidence="7">
    <location>
        <begin position="53"/>
        <end position="72"/>
    </location>
</feature>
<proteinExistence type="inferred from homology"/>